<dbReference type="SUPFAM" id="SSF53335">
    <property type="entry name" value="S-adenosyl-L-methionine-dependent methyltransferases"/>
    <property type="match status" value="1"/>
</dbReference>
<dbReference type="InterPro" id="IPR001737">
    <property type="entry name" value="KsgA/Erm"/>
</dbReference>
<dbReference type="Gene3D" id="3.40.50.150">
    <property type="entry name" value="Vaccinia Virus protein VP39"/>
    <property type="match status" value="1"/>
</dbReference>
<dbReference type="CDD" id="cd02440">
    <property type="entry name" value="AdoMet_MTases"/>
    <property type="match status" value="1"/>
</dbReference>
<dbReference type="PROSITE" id="PS51689">
    <property type="entry name" value="SAM_RNA_A_N6_MT"/>
    <property type="match status" value="1"/>
</dbReference>
<dbReference type="PANTHER" id="PTHR11727">
    <property type="entry name" value="DIMETHYLADENOSINE TRANSFERASE"/>
    <property type="match status" value="1"/>
</dbReference>
<evidence type="ECO:0000256" key="2">
    <source>
        <dbReference type="ARBA" id="ARBA00022679"/>
    </source>
</evidence>
<dbReference type="Pfam" id="PF00398">
    <property type="entry name" value="RrnaAD"/>
    <property type="match status" value="1"/>
</dbReference>
<comment type="caution">
    <text evidence="7">The sequence shown here is derived from an EMBL/GenBank/DDBJ whole genome shotgun (WGS) entry which is preliminary data.</text>
</comment>
<dbReference type="AlphaFoldDB" id="A0A2H0R0A9"/>
<keyword evidence="3 5" id="KW-0949">S-adenosyl-L-methionine</keyword>
<gene>
    <name evidence="7" type="ORF">COV33_02445</name>
</gene>
<feature type="binding site" evidence="5">
    <location>
        <position position="48"/>
    </location>
    <ligand>
        <name>S-adenosyl-L-methionine</name>
        <dbReference type="ChEBI" id="CHEBI:59789"/>
    </ligand>
</feature>
<dbReference type="InterPro" id="IPR020598">
    <property type="entry name" value="rRNA_Ade_methylase_Trfase_N"/>
</dbReference>
<comment type="similarity">
    <text evidence="5">Belongs to the class I-like SAM-binding methyltransferase superfamily. rRNA adenine N(6)-methyltransferase family.</text>
</comment>
<evidence type="ECO:0000256" key="5">
    <source>
        <dbReference type="PROSITE-ProRule" id="PRU01026"/>
    </source>
</evidence>
<dbReference type="PROSITE" id="PS01131">
    <property type="entry name" value="RRNA_A_DIMETH"/>
    <property type="match status" value="1"/>
</dbReference>
<evidence type="ECO:0000256" key="1">
    <source>
        <dbReference type="ARBA" id="ARBA00022603"/>
    </source>
</evidence>
<feature type="non-terminal residue" evidence="7">
    <location>
        <position position="144"/>
    </location>
</feature>
<dbReference type="PANTHER" id="PTHR11727:SF7">
    <property type="entry name" value="DIMETHYLADENOSINE TRANSFERASE-RELATED"/>
    <property type="match status" value="1"/>
</dbReference>
<dbReference type="GO" id="GO:0003723">
    <property type="term" value="F:RNA binding"/>
    <property type="evidence" value="ECO:0007669"/>
    <property type="project" value="UniProtKB-UniRule"/>
</dbReference>
<proteinExistence type="inferred from homology"/>
<evidence type="ECO:0000313" key="8">
    <source>
        <dbReference type="Proteomes" id="UP000230828"/>
    </source>
</evidence>
<dbReference type="EMBL" id="PCXM01000043">
    <property type="protein sequence ID" value="PIR39949.1"/>
    <property type="molecule type" value="Genomic_DNA"/>
</dbReference>
<keyword evidence="2 5" id="KW-0808">Transferase</keyword>
<dbReference type="SMART" id="SM00650">
    <property type="entry name" value="rADc"/>
    <property type="match status" value="1"/>
</dbReference>
<feature type="binding site" evidence="5">
    <location>
        <position position="97"/>
    </location>
    <ligand>
        <name>S-adenosyl-L-methionine</name>
        <dbReference type="ChEBI" id="CHEBI:59789"/>
    </ligand>
</feature>
<protein>
    <recommendedName>
        <fullName evidence="6">Ribosomal RNA adenine methylase transferase N-terminal domain-containing protein</fullName>
    </recommendedName>
</protein>
<feature type="binding site" evidence="5">
    <location>
        <position position="23"/>
    </location>
    <ligand>
        <name>S-adenosyl-L-methionine</name>
        <dbReference type="ChEBI" id="CHEBI:59789"/>
    </ligand>
</feature>
<feature type="domain" description="Ribosomal RNA adenine methylase transferase N-terminal" evidence="6">
    <location>
        <begin position="28"/>
        <end position="132"/>
    </location>
</feature>
<feature type="binding site" evidence="5">
    <location>
        <position position="21"/>
    </location>
    <ligand>
        <name>S-adenosyl-L-methionine</name>
        <dbReference type="ChEBI" id="CHEBI:59789"/>
    </ligand>
</feature>
<feature type="binding site" evidence="5">
    <location>
        <position position="69"/>
    </location>
    <ligand>
        <name>S-adenosyl-L-methionine</name>
        <dbReference type="ChEBI" id="CHEBI:59789"/>
    </ligand>
</feature>
<evidence type="ECO:0000256" key="3">
    <source>
        <dbReference type="ARBA" id="ARBA00022691"/>
    </source>
</evidence>
<dbReference type="GO" id="GO:0000179">
    <property type="term" value="F:rRNA (adenine-N6,N6-)-dimethyltransferase activity"/>
    <property type="evidence" value="ECO:0007669"/>
    <property type="project" value="UniProtKB-UniRule"/>
</dbReference>
<reference evidence="7 8" key="1">
    <citation type="submission" date="2017-09" db="EMBL/GenBank/DDBJ databases">
        <title>Depth-based differentiation of microbial function through sediment-hosted aquifers and enrichment of novel symbionts in the deep terrestrial subsurface.</title>
        <authorList>
            <person name="Probst A.J."/>
            <person name="Ladd B."/>
            <person name="Jarett J.K."/>
            <person name="Geller-Mcgrath D.E."/>
            <person name="Sieber C.M."/>
            <person name="Emerson J.B."/>
            <person name="Anantharaman K."/>
            <person name="Thomas B.C."/>
            <person name="Malmstrom R."/>
            <person name="Stieglmeier M."/>
            <person name="Klingl A."/>
            <person name="Woyke T."/>
            <person name="Ryan C.M."/>
            <person name="Banfield J.F."/>
        </authorList>
    </citation>
    <scope>NUCLEOTIDE SEQUENCE [LARGE SCALE GENOMIC DNA]</scope>
    <source>
        <strain evidence="7">CG10_big_fil_rev_8_21_14_0_10_34_34</strain>
    </source>
</reference>
<evidence type="ECO:0000313" key="7">
    <source>
        <dbReference type="EMBL" id="PIR39949.1"/>
    </source>
</evidence>
<keyword evidence="4 5" id="KW-0694">RNA-binding</keyword>
<dbReference type="InterPro" id="IPR029063">
    <property type="entry name" value="SAM-dependent_MTases_sf"/>
</dbReference>
<name>A0A2H0R0A9_9BACT</name>
<organism evidence="7 8">
    <name type="scientific">Candidatus Zambryskibacteria bacterium CG10_big_fil_rev_8_21_14_0_10_34_34</name>
    <dbReference type="NCBI Taxonomy" id="1975114"/>
    <lineage>
        <taxon>Bacteria</taxon>
        <taxon>Candidatus Zambryskiibacteriota</taxon>
    </lineage>
</organism>
<evidence type="ECO:0000259" key="6">
    <source>
        <dbReference type="SMART" id="SM00650"/>
    </source>
</evidence>
<keyword evidence="1 5" id="KW-0489">Methyltransferase</keyword>
<dbReference type="InterPro" id="IPR020596">
    <property type="entry name" value="rRNA_Ade_Mease_Trfase_CS"/>
</dbReference>
<dbReference type="Proteomes" id="UP000230828">
    <property type="component" value="Unassembled WGS sequence"/>
</dbReference>
<comment type="caution">
    <text evidence="5">Lacks conserved residue(s) required for the propagation of feature annotation.</text>
</comment>
<accession>A0A2H0R0A9</accession>
<sequence length="144" mass="16182">MKSKKSLGLAHRSLKRSLGQNFLRDKRILKKIADFAQIEKEDTVVEVGPGEGTLTSFLLEKAKKVIAIEKDSDLALLLREKFKEEIKLSKLEVVDGDILDLEIQNIFSPQVQKCTDIFLLKNSCVARLESASQGISKLADSKYF</sequence>
<evidence type="ECO:0000256" key="4">
    <source>
        <dbReference type="ARBA" id="ARBA00022884"/>
    </source>
</evidence>